<evidence type="ECO:0000256" key="1">
    <source>
        <dbReference type="SAM" id="Coils"/>
    </source>
</evidence>
<gene>
    <name evidence="4" type="ORF">SAMEA3906486_02980</name>
</gene>
<keyword evidence="5" id="KW-1185">Reference proteome</keyword>
<dbReference type="InterPro" id="IPR036086">
    <property type="entry name" value="ParB/Sulfiredoxin_sf"/>
</dbReference>
<dbReference type="PANTHER" id="PTHR33375:SF7">
    <property type="entry name" value="CHROMOSOME 2-PARTITIONING PROTEIN PARB-RELATED"/>
    <property type="match status" value="1"/>
</dbReference>
<evidence type="ECO:0000313" key="5">
    <source>
        <dbReference type="Proteomes" id="UP000076848"/>
    </source>
</evidence>
<evidence type="ECO:0000313" key="4">
    <source>
        <dbReference type="EMBL" id="SAI70244.1"/>
    </source>
</evidence>
<dbReference type="CDD" id="cd16406">
    <property type="entry name" value="ParB_N_like"/>
    <property type="match status" value="1"/>
</dbReference>
<dbReference type="STRING" id="288768.SAMEA3906486_02980"/>
<feature type="compositionally biased region" description="Low complexity" evidence="2">
    <location>
        <begin position="699"/>
        <end position="709"/>
    </location>
</feature>
<dbReference type="Proteomes" id="UP000076848">
    <property type="component" value="Unassembled WGS sequence"/>
</dbReference>
<feature type="region of interest" description="Disordered" evidence="2">
    <location>
        <begin position="425"/>
        <end position="445"/>
    </location>
</feature>
<dbReference type="PANTHER" id="PTHR33375">
    <property type="entry name" value="CHROMOSOME-PARTITIONING PROTEIN PARB-RELATED"/>
    <property type="match status" value="1"/>
</dbReference>
<dbReference type="GO" id="GO:0007059">
    <property type="term" value="P:chromosome segregation"/>
    <property type="evidence" value="ECO:0007669"/>
    <property type="project" value="TreeGrafter"/>
</dbReference>
<dbReference type="SMART" id="SM00470">
    <property type="entry name" value="ParB"/>
    <property type="match status" value="1"/>
</dbReference>
<sequence>MNAVTTTEARAVNTAASSAANVLQAADPSKYMILVPLSRLVLRRTGRNVRKTPRMSIPELAASIQRVGLLQNLIVIPAADGLHYEVVAGGRRLAALKLLAKKHRIAKDWDVPCLQVADGTARTASLTENVQREAMHPADQFEAFATLVAEGRPIEDIAADFSVTPLVVQRRLKLANVSPRLMADYRADAVSLDQLMALAGTDDHAAQEAAFYDAPQWQRHPSHLRERLTEREIDAYRHPLVRFVGLDAYEQEGGGIRRDLFAEDDAGVYLTDAALLERLAQDKLAGIAAEVKAEGWAWADATPGMTHADLHAFQRAPRERREPNKREAQRIEKLQAKMQEVAEAVDAAMDADDEDKADALQEEGEALGEQLQALEEGLQGYGANVKAAAGAIVTIDRNGEAVIHRGLLREAEAKALRTLEKLRQGFSDPDAANDDEGEEDEQPKAAAISDRLAQRLSAHRTAALQIEVAQHPHVALAVLVHGMVQTVLQGRYYGHDIPLGVSLKIQDRLEGMAPDWPESPAAVALRELQQAWGGKLPEDSAALFVALLAMEQGELVKLLAVCVASTVDVVTPRGTAQQPGAELAQAVGLDMAVWWQPTAEGYFKHVAKAAVLQAVGEFAPESVHRLAKLKKADIASEAERLAKGTGWMPTIFTKADVPEESPQVAQQNGAEEAATIPGTQAGRRDAGIGDSHRGGQVDPAGPAAGAATAHRSDLQRAQLRLPAGAQRASGA</sequence>
<name>A0A157SIU1_9BORD</name>
<evidence type="ECO:0000259" key="3">
    <source>
        <dbReference type="SMART" id="SM00470"/>
    </source>
</evidence>
<dbReference type="SUPFAM" id="SSF109709">
    <property type="entry name" value="KorB DNA-binding domain-like"/>
    <property type="match status" value="1"/>
</dbReference>
<dbReference type="SUPFAM" id="SSF110849">
    <property type="entry name" value="ParB/Sulfiredoxin"/>
    <property type="match status" value="1"/>
</dbReference>
<evidence type="ECO:0000256" key="2">
    <source>
        <dbReference type="SAM" id="MobiDB-lite"/>
    </source>
</evidence>
<feature type="coiled-coil region" evidence="1">
    <location>
        <begin position="324"/>
        <end position="377"/>
    </location>
</feature>
<accession>A0A157SIU1</accession>
<reference evidence="4 5" key="1">
    <citation type="submission" date="2016-04" db="EMBL/GenBank/DDBJ databases">
        <authorList>
            <consortium name="Pathogen Informatics"/>
        </authorList>
    </citation>
    <scope>NUCLEOTIDE SEQUENCE [LARGE SCALE GENOMIC DNA]</scope>
    <source>
        <strain evidence="4 5">H050680373</strain>
    </source>
</reference>
<dbReference type="InterPro" id="IPR003115">
    <property type="entry name" value="ParB_N"/>
</dbReference>
<dbReference type="EMBL" id="FKIF01000006">
    <property type="protein sequence ID" value="SAI70244.1"/>
    <property type="molecule type" value="Genomic_DNA"/>
</dbReference>
<dbReference type="GO" id="GO:0005694">
    <property type="term" value="C:chromosome"/>
    <property type="evidence" value="ECO:0007669"/>
    <property type="project" value="TreeGrafter"/>
</dbReference>
<feature type="region of interest" description="Disordered" evidence="2">
    <location>
        <begin position="659"/>
        <end position="712"/>
    </location>
</feature>
<proteinExistence type="predicted"/>
<dbReference type="Pfam" id="PF02195">
    <property type="entry name" value="ParB_N"/>
    <property type="match status" value="1"/>
</dbReference>
<feature type="compositionally biased region" description="Basic and acidic residues" evidence="2">
    <location>
        <begin position="682"/>
        <end position="695"/>
    </location>
</feature>
<dbReference type="InterPro" id="IPR050336">
    <property type="entry name" value="Chromosome_partition/occlusion"/>
</dbReference>
<keyword evidence="1" id="KW-0175">Coiled coil</keyword>
<dbReference type="AlphaFoldDB" id="A0A157SIU1"/>
<protein>
    <submittedName>
        <fullName evidence="4">ParB-like nuclease</fullName>
    </submittedName>
</protein>
<dbReference type="Gene3D" id="3.90.1530.30">
    <property type="match status" value="1"/>
</dbReference>
<feature type="domain" description="ParB-like N-terminal" evidence="3">
    <location>
        <begin position="33"/>
        <end position="130"/>
    </location>
</feature>
<feature type="compositionally biased region" description="Acidic residues" evidence="2">
    <location>
        <begin position="431"/>
        <end position="441"/>
    </location>
</feature>
<dbReference type="Gene3D" id="1.10.10.2830">
    <property type="match status" value="1"/>
</dbReference>
<organism evidence="4 5">
    <name type="scientific">Bordetella ansorpii</name>
    <dbReference type="NCBI Taxonomy" id="288768"/>
    <lineage>
        <taxon>Bacteria</taxon>
        <taxon>Pseudomonadati</taxon>
        <taxon>Pseudomonadota</taxon>
        <taxon>Betaproteobacteria</taxon>
        <taxon>Burkholderiales</taxon>
        <taxon>Alcaligenaceae</taxon>
        <taxon>Bordetella</taxon>
    </lineage>
</organism>